<accession>A0A517R6Q8</accession>
<keyword evidence="2" id="KW-1185">Reference proteome</keyword>
<dbReference type="Gene3D" id="3.30.460.40">
    <property type="match status" value="1"/>
</dbReference>
<protein>
    <recommendedName>
        <fullName evidence="3">Nucleotidyltransferase</fullName>
    </recommendedName>
</protein>
<dbReference type="OrthoDB" id="284878at2"/>
<sequence>MKTEFIEVLSRLSDAEVHFILIGGVAAVQHGAARFTQDIDVVYERSPENLERLADCLSSHRPQLRGAPPNLPFLWDAKTLDRGLNFTLQTDLGAIDLLGEITGGGGYDQLLPHSVEMKISGRNVRVLDLPMLIHVKRAAGRPKDFEAIAELEILLEMREADDGADGES</sequence>
<reference evidence="1 2" key="1">
    <citation type="submission" date="2019-02" db="EMBL/GenBank/DDBJ databases">
        <title>Deep-cultivation of Planctomycetes and their phenomic and genomic characterization uncovers novel biology.</title>
        <authorList>
            <person name="Wiegand S."/>
            <person name="Jogler M."/>
            <person name="Boedeker C."/>
            <person name="Pinto D."/>
            <person name="Vollmers J."/>
            <person name="Rivas-Marin E."/>
            <person name="Kohn T."/>
            <person name="Peeters S.H."/>
            <person name="Heuer A."/>
            <person name="Rast P."/>
            <person name="Oberbeckmann S."/>
            <person name="Bunk B."/>
            <person name="Jeske O."/>
            <person name="Meyerdierks A."/>
            <person name="Storesund J.E."/>
            <person name="Kallscheuer N."/>
            <person name="Luecker S."/>
            <person name="Lage O.M."/>
            <person name="Pohl T."/>
            <person name="Merkel B.J."/>
            <person name="Hornburger P."/>
            <person name="Mueller R.-W."/>
            <person name="Bruemmer F."/>
            <person name="Labrenz M."/>
            <person name="Spormann A.M."/>
            <person name="Op den Camp H."/>
            <person name="Overmann J."/>
            <person name="Amann R."/>
            <person name="Jetten M.S.M."/>
            <person name="Mascher T."/>
            <person name="Medema M.H."/>
            <person name="Devos D.P."/>
            <person name="Kaster A.-K."/>
            <person name="Ovreas L."/>
            <person name="Rohde M."/>
            <person name="Galperin M.Y."/>
            <person name="Jogler C."/>
        </authorList>
    </citation>
    <scope>NUCLEOTIDE SEQUENCE [LARGE SCALE GENOMIC DNA]</scope>
    <source>
        <strain evidence="1 2">Pan189</strain>
    </source>
</reference>
<dbReference type="InterPro" id="IPR043519">
    <property type="entry name" value="NT_sf"/>
</dbReference>
<name>A0A517R6Q8_9PLAN</name>
<organism evidence="1 2">
    <name type="scientific">Stratiformator vulcanicus</name>
    <dbReference type="NCBI Taxonomy" id="2527980"/>
    <lineage>
        <taxon>Bacteria</taxon>
        <taxon>Pseudomonadati</taxon>
        <taxon>Planctomycetota</taxon>
        <taxon>Planctomycetia</taxon>
        <taxon>Planctomycetales</taxon>
        <taxon>Planctomycetaceae</taxon>
        <taxon>Stratiformator</taxon>
    </lineage>
</organism>
<dbReference type="SUPFAM" id="SSF81301">
    <property type="entry name" value="Nucleotidyltransferase"/>
    <property type="match status" value="1"/>
</dbReference>
<dbReference type="EMBL" id="CP036268">
    <property type="protein sequence ID" value="QDT39523.1"/>
    <property type="molecule type" value="Genomic_DNA"/>
</dbReference>
<dbReference type="InterPro" id="IPR014942">
    <property type="entry name" value="AbiEii"/>
</dbReference>
<evidence type="ECO:0000313" key="2">
    <source>
        <dbReference type="Proteomes" id="UP000317318"/>
    </source>
</evidence>
<proteinExistence type="predicted"/>
<gene>
    <name evidence="1" type="ORF">Pan189_39310</name>
</gene>
<dbReference type="Pfam" id="PF08843">
    <property type="entry name" value="AbiEii"/>
    <property type="match status" value="1"/>
</dbReference>
<evidence type="ECO:0000313" key="1">
    <source>
        <dbReference type="EMBL" id="QDT39523.1"/>
    </source>
</evidence>
<dbReference type="KEGG" id="svp:Pan189_39310"/>
<dbReference type="Proteomes" id="UP000317318">
    <property type="component" value="Chromosome"/>
</dbReference>
<evidence type="ECO:0008006" key="3">
    <source>
        <dbReference type="Google" id="ProtNLM"/>
    </source>
</evidence>
<dbReference type="AlphaFoldDB" id="A0A517R6Q8"/>
<dbReference type="RefSeq" id="WP_145365657.1">
    <property type="nucleotide sequence ID" value="NZ_CP036268.1"/>
</dbReference>